<organism evidence="1 2">
    <name type="scientific">Cucurbitaria berberidis CBS 394.84</name>
    <dbReference type="NCBI Taxonomy" id="1168544"/>
    <lineage>
        <taxon>Eukaryota</taxon>
        <taxon>Fungi</taxon>
        <taxon>Dikarya</taxon>
        <taxon>Ascomycota</taxon>
        <taxon>Pezizomycotina</taxon>
        <taxon>Dothideomycetes</taxon>
        <taxon>Pleosporomycetidae</taxon>
        <taxon>Pleosporales</taxon>
        <taxon>Pleosporineae</taxon>
        <taxon>Cucurbitariaceae</taxon>
        <taxon>Cucurbitaria</taxon>
    </lineage>
</organism>
<protein>
    <submittedName>
        <fullName evidence="1">Uncharacterized protein</fullName>
    </submittedName>
</protein>
<dbReference type="EMBL" id="ML976614">
    <property type="protein sequence ID" value="KAF1851794.1"/>
    <property type="molecule type" value="Genomic_DNA"/>
</dbReference>
<dbReference type="OrthoDB" id="5417730at2759"/>
<keyword evidence="2" id="KW-1185">Reference proteome</keyword>
<evidence type="ECO:0000313" key="1">
    <source>
        <dbReference type="EMBL" id="KAF1851794.1"/>
    </source>
</evidence>
<dbReference type="Proteomes" id="UP000800039">
    <property type="component" value="Unassembled WGS sequence"/>
</dbReference>
<reference evidence="1" key="1">
    <citation type="submission" date="2020-01" db="EMBL/GenBank/DDBJ databases">
        <authorList>
            <consortium name="DOE Joint Genome Institute"/>
            <person name="Haridas S."/>
            <person name="Albert R."/>
            <person name="Binder M."/>
            <person name="Bloem J."/>
            <person name="Labutti K."/>
            <person name="Salamov A."/>
            <person name="Andreopoulos B."/>
            <person name="Baker S.E."/>
            <person name="Barry K."/>
            <person name="Bills G."/>
            <person name="Bluhm B.H."/>
            <person name="Cannon C."/>
            <person name="Castanera R."/>
            <person name="Culley D.E."/>
            <person name="Daum C."/>
            <person name="Ezra D."/>
            <person name="Gonzalez J.B."/>
            <person name="Henrissat B."/>
            <person name="Kuo A."/>
            <person name="Liang C."/>
            <person name="Lipzen A."/>
            <person name="Lutzoni F."/>
            <person name="Magnuson J."/>
            <person name="Mondo S."/>
            <person name="Nolan M."/>
            <person name="Ohm R."/>
            <person name="Pangilinan J."/>
            <person name="Park H.-J."/>
            <person name="Ramirez L."/>
            <person name="Alfaro M."/>
            <person name="Sun H."/>
            <person name="Tritt A."/>
            <person name="Yoshinaga Y."/>
            <person name="Zwiers L.-H."/>
            <person name="Turgeon B.G."/>
            <person name="Goodwin S.B."/>
            <person name="Spatafora J.W."/>
            <person name="Crous P.W."/>
            <person name="Grigoriev I.V."/>
        </authorList>
    </citation>
    <scope>NUCLEOTIDE SEQUENCE</scope>
    <source>
        <strain evidence="1">CBS 394.84</strain>
    </source>
</reference>
<name>A0A9P4LF76_9PLEO</name>
<gene>
    <name evidence="1" type="ORF">K460DRAFT_267621</name>
</gene>
<feature type="non-terminal residue" evidence="1">
    <location>
        <position position="149"/>
    </location>
</feature>
<accession>A0A9P4LF76</accession>
<dbReference type="GeneID" id="63844781"/>
<sequence>PHWGATREIVTDSVFKIIDSFHIVRLHYDIDTIFSDGIDAQGATIWIREKDWLERNYAYGPLVHYGMYVARNCNDESKTEQFFVGGFKSLGEANHAMKTSAQAHLQTHSGAALLERCVELVNVEGEVRQRYVIEKGRWQAGGFVKEEDW</sequence>
<dbReference type="RefSeq" id="XP_040794357.1">
    <property type="nucleotide sequence ID" value="XM_040927528.1"/>
</dbReference>
<dbReference type="AlphaFoldDB" id="A0A9P4LF76"/>
<feature type="non-terminal residue" evidence="1">
    <location>
        <position position="1"/>
    </location>
</feature>
<proteinExistence type="predicted"/>
<evidence type="ECO:0000313" key="2">
    <source>
        <dbReference type="Proteomes" id="UP000800039"/>
    </source>
</evidence>
<comment type="caution">
    <text evidence="1">The sequence shown here is derived from an EMBL/GenBank/DDBJ whole genome shotgun (WGS) entry which is preliminary data.</text>
</comment>